<sequence>MLLIGSVSIGSIFFAHVTAAQNTSEIGIGLGGLSYKGELSPSYQFRNNRPAVTAFYRKDISAPITLRASGLFGMLRADDRNVKGVNGGITPQAAYRDASMKGNLAELGGGIEYNFYDYHNRKDKVHFTPYVFVGLAGFFANPKTRIQVEGLTAEQNETLQDNINKEGSIVNLSVPMGLGFKYALSTHWNFGLEAGARKTLTDNLDHIDGKSGGQDDRIGNPHDQDWYFYNGLSISYTFYKIRCPDESQGKKKKGR</sequence>
<evidence type="ECO:0000259" key="1">
    <source>
        <dbReference type="Pfam" id="PF19573"/>
    </source>
</evidence>
<dbReference type="InterPro" id="IPR011250">
    <property type="entry name" value="OMP/PagP_B-barrel"/>
</dbReference>
<reference evidence="2 3" key="1">
    <citation type="submission" date="2023-10" db="EMBL/GenBank/DDBJ databases">
        <title>Hymenobacter endophyticus sp. nov., an isolate from the leaf tissues of wheat.</title>
        <authorList>
            <person name="Dai Y."/>
        </authorList>
    </citation>
    <scope>NUCLEOTIDE SEQUENCE [LARGE SCALE GENOMIC DNA]</scope>
    <source>
        <strain evidence="2 3">ZK17L-C2</strain>
    </source>
</reference>
<comment type="caution">
    <text evidence="2">The sequence shown here is derived from an EMBL/GenBank/DDBJ whole genome shotgun (WGS) entry which is preliminary data.</text>
</comment>
<evidence type="ECO:0000313" key="3">
    <source>
        <dbReference type="Proteomes" id="UP001250698"/>
    </source>
</evidence>
<organism evidence="2 3">
    <name type="scientific">Hymenobacter endophyticus</name>
    <dbReference type="NCBI Taxonomy" id="3076335"/>
    <lineage>
        <taxon>Bacteria</taxon>
        <taxon>Pseudomonadati</taxon>
        <taxon>Bacteroidota</taxon>
        <taxon>Cytophagia</taxon>
        <taxon>Cytophagales</taxon>
        <taxon>Hymenobacteraceae</taxon>
        <taxon>Hymenobacter</taxon>
    </lineage>
</organism>
<evidence type="ECO:0000313" key="2">
    <source>
        <dbReference type="EMBL" id="MDU0370912.1"/>
    </source>
</evidence>
<gene>
    <name evidence="2" type="ORF">ROI90_10940</name>
</gene>
<dbReference type="Pfam" id="PF19573">
    <property type="entry name" value="DUF6089"/>
    <property type="match status" value="1"/>
</dbReference>
<dbReference type="SUPFAM" id="SSF56925">
    <property type="entry name" value="OMPA-like"/>
    <property type="match status" value="1"/>
</dbReference>
<name>A0ABU3THT5_9BACT</name>
<proteinExistence type="predicted"/>
<accession>A0ABU3THT5</accession>
<keyword evidence="3" id="KW-1185">Reference proteome</keyword>
<dbReference type="EMBL" id="JAWDJT010000006">
    <property type="protein sequence ID" value="MDU0370912.1"/>
    <property type="molecule type" value="Genomic_DNA"/>
</dbReference>
<protein>
    <submittedName>
        <fullName evidence="2">DUF6089 family protein</fullName>
    </submittedName>
</protein>
<dbReference type="InterPro" id="IPR045743">
    <property type="entry name" value="DUF6089"/>
</dbReference>
<dbReference type="Proteomes" id="UP001250698">
    <property type="component" value="Unassembled WGS sequence"/>
</dbReference>
<feature type="domain" description="DUF6089" evidence="1">
    <location>
        <begin position="15"/>
        <end position="243"/>
    </location>
</feature>